<dbReference type="AlphaFoldDB" id="A0A147ESS7"/>
<organism evidence="1 2">
    <name type="scientific">Microbacterium testaceum</name>
    <name type="common">Aureobacterium testaceum</name>
    <name type="synonym">Brevibacterium testaceum</name>
    <dbReference type="NCBI Taxonomy" id="2033"/>
    <lineage>
        <taxon>Bacteria</taxon>
        <taxon>Bacillati</taxon>
        <taxon>Actinomycetota</taxon>
        <taxon>Actinomycetes</taxon>
        <taxon>Micrococcales</taxon>
        <taxon>Microbacteriaceae</taxon>
        <taxon>Microbacterium</taxon>
    </lineage>
</organism>
<dbReference type="PATRIC" id="fig|2033.6.peg.985"/>
<accession>A0A147ESS7</accession>
<dbReference type="RefSeq" id="WP_058625140.1">
    <property type="nucleotide sequence ID" value="NZ_LDRT01000151.1"/>
</dbReference>
<dbReference type="OrthoDB" id="56388at2"/>
<proteinExistence type="predicted"/>
<gene>
    <name evidence="1" type="ORF">NS220_16795</name>
</gene>
<dbReference type="EMBL" id="LDRT01000151">
    <property type="protein sequence ID" value="KTR87932.1"/>
    <property type="molecule type" value="Genomic_DNA"/>
</dbReference>
<dbReference type="InterPro" id="IPR019734">
    <property type="entry name" value="TPR_rpt"/>
</dbReference>
<evidence type="ECO:0000313" key="1">
    <source>
        <dbReference type="EMBL" id="KTR87932.1"/>
    </source>
</evidence>
<name>A0A147ESS7_MICTE</name>
<comment type="caution">
    <text evidence="1">The sequence shown here is derived from an EMBL/GenBank/DDBJ whole genome shotgun (WGS) entry which is preliminary data.</text>
</comment>
<dbReference type="Proteomes" id="UP000075025">
    <property type="component" value="Unassembled WGS sequence"/>
</dbReference>
<evidence type="ECO:0000313" key="2">
    <source>
        <dbReference type="Proteomes" id="UP000075025"/>
    </source>
</evidence>
<sequence length="927" mass="99780">MTAAAEDIRALFDEIDRTPWGPQERALVAEAVARAQESGDTRLEYEARLRQTSSANMIGDTDLMLTSFAWCLAQHEADPERFPAELEPAGDLLWQYKWMAGALRGSPEFASEQIEAVLDDMEQHYRRAGVGLSGALMARFEDAWAAGRIEEAATLRDRLEATPRDDYSHCDACVRSQFAGFFAETGNEDESIRLVEEMVEGGFTCGEEPERALALVLLPLLRAGRFEQARAFHSRSYRLARENPDNLTIIADHVVFCTVTGNEARALSLVEKHLRWLTHDGLNAEAHQEALAAFGLALDAVTRAGQGDTPVRGSDAAELAPLFGSREAELTASELAVLCWARAEEIAQAFDERNGTDAHARRLERTRALAEEHYDVPLSSGGFAVPVTTRREWTPADRRVRARMLGALGTASSIDAIADVLDDADAAERVPLTFLLLRGLLGEERLDDAAQVLPARVEALRAVGEEARADLEEKLGPALFGKDDAFAARALEEHPDAPLGVRAQLLTIVTYGHMLAGRLDDALRTAREARELHAQVGDIERVHALAHTEADIHRGKDAPTEAIEVLDGLLDDDRLELGRRVHVLTDRAILREALGDPSAGADDADEAARILLAWDADGPVVASALSLGAQFAERAGQNERAVASYRLAVQNLQAAGEPTVSLRYGLGRALLAAGAAHEAVEVIDQVLQDETAAGEAPGSRAITVGLLARAFEHAEEWENALRAWEITAGLHEEADEPARRASALVALAQLLGRLGETDESVETLTTAVDVARVDPDNRGMLADALHSLAQVKAFRGDDDALTLLDEALEIGRNDDAPWLVADLLDTRARFLANAGQVDEAVACALQAADGFLSVGGVSQAAGSELVAARILLGAERIEEAAAVLASALEHAVDQEPLRHAVAIDLGDALEALGRHGEAAEVRSTLPA</sequence>
<dbReference type="Gene3D" id="1.25.40.10">
    <property type="entry name" value="Tetratricopeptide repeat domain"/>
    <property type="match status" value="2"/>
</dbReference>
<evidence type="ECO:0008006" key="3">
    <source>
        <dbReference type="Google" id="ProtNLM"/>
    </source>
</evidence>
<reference evidence="1 2" key="1">
    <citation type="journal article" date="2016" name="Front. Microbiol.">
        <title>Genomic Resource of Rice Seed Associated Bacteria.</title>
        <authorList>
            <person name="Midha S."/>
            <person name="Bansal K."/>
            <person name="Sharma S."/>
            <person name="Kumar N."/>
            <person name="Patil P.P."/>
            <person name="Chaudhry V."/>
            <person name="Patil P.B."/>
        </authorList>
    </citation>
    <scope>NUCLEOTIDE SEQUENCE [LARGE SCALE GENOMIC DNA]</scope>
    <source>
        <strain evidence="1 2">NS220</strain>
    </source>
</reference>
<dbReference type="InterPro" id="IPR011990">
    <property type="entry name" value="TPR-like_helical_dom_sf"/>
</dbReference>
<dbReference type="Pfam" id="PF13181">
    <property type="entry name" value="TPR_8"/>
    <property type="match status" value="1"/>
</dbReference>
<dbReference type="SUPFAM" id="SSF48452">
    <property type="entry name" value="TPR-like"/>
    <property type="match status" value="2"/>
</dbReference>
<protein>
    <recommendedName>
        <fullName evidence="3">Tetratricopeptide repeat protein</fullName>
    </recommendedName>
</protein>